<sequence>MANLSVQLLDEKIIDADNLIKEIYNFGPFPTPILSDLRQKFSFNITPFQQLSGPTASTSE</sequence>
<feature type="non-terminal residue" evidence="2">
    <location>
        <position position="1"/>
    </location>
</feature>
<accession>A0A822G2S0</accession>
<dbReference type="Proteomes" id="UP000663848">
    <property type="component" value="Unassembled WGS sequence"/>
</dbReference>
<name>A0A822G2S0_9BILA</name>
<dbReference type="EMBL" id="CAJOBR010083004">
    <property type="protein sequence ID" value="CAF5127562.1"/>
    <property type="molecule type" value="Genomic_DNA"/>
</dbReference>
<dbReference type="EMBL" id="CAJOBR010087652">
    <property type="protein sequence ID" value="CAF5135352.1"/>
    <property type="molecule type" value="Genomic_DNA"/>
</dbReference>
<gene>
    <name evidence="1" type="ORF">QYT958_LOCUS46515</name>
    <name evidence="2" type="ORF">QYT958_LOCUS47208</name>
</gene>
<evidence type="ECO:0000313" key="1">
    <source>
        <dbReference type="EMBL" id="CAF5127562.1"/>
    </source>
</evidence>
<dbReference type="AlphaFoldDB" id="A0A822G2S0"/>
<proteinExistence type="predicted"/>
<reference evidence="2" key="1">
    <citation type="submission" date="2021-02" db="EMBL/GenBank/DDBJ databases">
        <authorList>
            <person name="Nowell W R."/>
        </authorList>
    </citation>
    <scope>NUCLEOTIDE SEQUENCE</scope>
</reference>
<organism evidence="2 3">
    <name type="scientific">Rotaria socialis</name>
    <dbReference type="NCBI Taxonomy" id="392032"/>
    <lineage>
        <taxon>Eukaryota</taxon>
        <taxon>Metazoa</taxon>
        <taxon>Spiralia</taxon>
        <taxon>Gnathifera</taxon>
        <taxon>Rotifera</taxon>
        <taxon>Eurotatoria</taxon>
        <taxon>Bdelloidea</taxon>
        <taxon>Philodinida</taxon>
        <taxon>Philodinidae</taxon>
        <taxon>Rotaria</taxon>
    </lineage>
</organism>
<protein>
    <submittedName>
        <fullName evidence="2">Uncharacterized protein</fullName>
    </submittedName>
</protein>
<evidence type="ECO:0000313" key="2">
    <source>
        <dbReference type="EMBL" id="CAF5135352.1"/>
    </source>
</evidence>
<evidence type="ECO:0000313" key="3">
    <source>
        <dbReference type="Proteomes" id="UP000663848"/>
    </source>
</evidence>
<comment type="caution">
    <text evidence="2">The sequence shown here is derived from an EMBL/GenBank/DDBJ whole genome shotgun (WGS) entry which is preliminary data.</text>
</comment>